<dbReference type="PANTHER" id="PTHR22906">
    <property type="entry name" value="PROPERDIN"/>
    <property type="match status" value="1"/>
</dbReference>
<accession>A0A8X7CHZ8</accession>
<dbReference type="PROSITE" id="PS50092">
    <property type="entry name" value="TSP1"/>
    <property type="match status" value="2"/>
</dbReference>
<dbReference type="CDD" id="cd00096">
    <property type="entry name" value="Ig"/>
    <property type="match status" value="1"/>
</dbReference>
<evidence type="ECO:0000313" key="6">
    <source>
        <dbReference type="EMBL" id="GFY73459.1"/>
    </source>
</evidence>
<keyword evidence="7" id="KW-1185">Reference proteome</keyword>
<keyword evidence="2" id="KW-1015">Disulfide bond</keyword>
<dbReference type="SMART" id="SM00409">
    <property type="entry name" value="IG"/>
    <property type="match status" value="2"/>
</dbReference>
<keyword evidence="1" id="KW-0677">Repeat</keyword>
<dbReference type="InterPro" id="IPR000884">
    <property type="entry name" value="TSP1_rpt"/>
</dbReference>
<dbReference type="SUPFAM" id="SSF48726">
    <property type="entry name" value="Immunoglobulin"/>
    <property type="match status" value="1"/>
</dbReference>
<feature type="domain" description="Ig-like" evidence="5">
    <location>
        <begin position="148"/>
        <end position="248"/>
    </location>
</feature>
<reference evidence="6" key="1">
    <citation type="submission" date="2020-08" db="EMBL/GenBank/DDBJ databases">
        <title>Multicomponent nature underlies the extraordinary mechanical properties of spider dragline silk.</title>
        <authorList>
            <person name="Kono N."/>
            <person name="Nakamura H."/>
            <person name="Mori M."/>
            <person name="Yoshida Y."/>
            <person name="Ohtoshi R."/>
            <person name="Malay A.D."/>
            <person name="Moran D.A.P."/>
            <person name="Tomita M."/>
            <person name="Numata K."/>
            <person name="Arakawa K."/>
        </authorList>
    </citation>
    <scope>NUCLEOTIDE SEQUENCE</scope>
</reference>
<dbReference type="InterPro" id="IPR003599">
    <property type="entry name" value="Ig_sub"/>
</dbReference>
<sequence>MKALRIFLLTFLFLLTIDARRHRSKPTPATWSEWGEWDDHCSVTCGIGVRRRTRDCSYTGNKRKLRCKGNRGQMKNCDTKTTCPLDGGWSSWVSWDCSASCGGGMGQKKRSCTNPRPMFGGKDCKGEAKDEGKCNEQKCPDQVYTLSPGTVQKLKSATERVHNTLEKPEESNVDLSCNPRLIEQIYKEYPTSVLFWTKDGKVLKVQLERMEVNLKQLTIQNLTLEDNGVYLCSMRYAPEVMKPVAVISLAVIPKAPIKVPEEESVSLSCGGAQLGTIYKDLTRSWFFEDRVYKDFGNASLLKNKEFDIANVTANMTGEYKLFSYSFAIACYHKYLEMQNQRPEKRMGLDNEHRTHRNSSAASMVFETSQKEDPPRNDRDIPTYRSGDPLLVHRISDKQGQGRVSRRLSRVATDCRIRNTE</sequence>
<dbReference type="Gene3D" id="2.60.40.10">
    <property type="entry name" value="Immunoglobulins"/>
    <property type="match status" value="1"/>
</dbReference>
<dbReference type="InterPro" id="IPR013783">
    <property type="entry name" value="Ig-like_fold"/>
</dbReference>
<dbReference type="PROSITE" id="PS50835">
    <property type="entry name" value="IG_LIKE"/>
    <property type="match status" value="1"/>
</dbReference>
<feature type="region of interest" description="Disordered" evidence="3">
    <location>
        <begin position="349"/>
        <end position="386"/>
    </location>
</feature>
<dbReference type="SMART" id="SM00209">
    <property type="entry name" value="TSP1"/>
    <property type="match status" value="2"/>
</dbReference>
<evidence type="ECO:0000259" key="5">
    <source>
        <dbReference type="PROSITE" id="PS50835"/>
    </source>
</evidence>
<dbReference type="SUPFAM" id="SSF82895">
    <property type="entry name" value="TSP-1 type 1 repeat"/>
    <property type="match status" value="2"/>
</dbReference>
<gene>
    <name evidence="6" type="primary">Hmcn1</name>
    <name evidence="6" type="ORF">TNIN_339831</name>
</gene>
<protein>
    <submittedName>
        <fullName evidence="6">Hemicentin-1</fullName>
    </submittedName>
</protein>
<dbReference type="InterPro" id="IPR036383">
    <property type="entry name" value="TSP1_rpt_sf"/>
</dbReference>
<dbReference type="EMBL" id="BMAV01020091">
    <property type="protein sequence ID" value="GFY73459.1"/>
    <property type="molecule type" value="Genomic_DNA"/>
</dbReference>
<feature type="compositionally biased region" description="Polar residues" evidence="3">
    <location>
        <begin position="357"/>
        <end position="367"/>
    </location>
</feature>
<dbReference type="InterPro" id="IPR052065">
    <property type="entry name" value="Compl_asym_regulator"/>
</dbReference>
<evidence type="ECO:0000256" key="1">
    <source>
        <dbReference type="ARBA" id="ARBA00022737"/>
    </source>
</evidence>
<comment type="caution">
    <text evidence="6">The sequence shown here is derived from an EMBL/GenBank/DDBJ whole genome shotgun (WGS) entry which is preliminary data.</text>
</comment>
<evidence type="ECO:0000313" key="7">
    <source>
        <dbReference type="Proteomes" id="UP000886998"/>
    </source>
</evidence>
<dbReference type="InterPro" id="IPR007110">
    <property type="entry name" value="Ig-like_dom"/>
</dbReference>
<keyword evidence="4" id="KW-0732">Signal</keyword>
<dbReference type="FunFam" id="2.20.100.10:FF:000001">
    <property type="entry name" value="semaphorin-5A isoform X1"/>
    <property type="match status" value="1"/>
</dbReference>
<dbReference type="PANTHER" id="PTHR22906:SF21">
    <property type="entry name" value="SEMA DOMAIN-CONTAINING PROTEIN"/>
    <property type="match status" value="1"/>
</dbReference>
<feature type="chain" id="PRO_5036501880" evidence="4">
    <location>
        <begin position="20"/>
        <end position="420"/>
    </location>
</feature>
<dbReference type="OrthoDB" id="6430700at2759"/>
<dbReference type="AlphaFoldDB" id="A0A8X7CHZ8"/>
<feature type="signal peptide" evidence="4">
    <location>
        <begin position="1"/>
        <end position="19"/>
    </location>
</feature>
<feature type="compositionally biased region" description="Basic and acidic residues" evidence="3">
    <location>
        <begin position="368"/>
        <end position="381"/>
    </location>
</feature>
<evidence type="ECO:0000256" key="4">
    <source>
        <dbReference type="SAM" id="SignalP"/>
    </source>
</evidence>
<dbReference type="Proteomes" id="UP000886998">
    <property type="component" value="Unassembled WGS sequence"/>
</dbReference>
<dbReference type="Pfam" id="PF00090">
    <property type="entry name" value="TSP_1"/>
    <property type="match status" value="2"/>
</dbReference>
<evidence type="ECO:0000256" key="3">
    <source>
        <dbReference type="SAM" id="MobiDB-lite"/>
    </source>
</evidence>
<evidence type="ECO:0000256" key="2">
    <source>
        <dbReference type="ARBA" id="ARBA00023157"/>
    </source>
</evidence>
<dbReference type="InterPro" id="IPR036179">
    <property type="entry name" value="Ig-like_dom_sf"/>
</dbReference>
<name>A0A8X7CHZ8_9ARAC</name>
<dbReference type="Gene3D" id="2.20.100.10">
    <property type="entry name" value="Thrombospondin type-1 (TSP1) repeat"/>
    <property type="match status" value="2"/>
</dbReference>
<proteinExistence type="predicted"/>
<organism evidence="6 7">
    <name type="scientific">Trichonephila inaurata madagascariensis</name>
    <dbReference type="NCBI Taxonomy" id="2747483"/>
    <lineage>
        <taxon>Eukaryota</taxon>
        <taxon>Metazoa</taxon>
        <taxon>Ecdysozoa</taxon>
        <taxon>Arthropoda</taxon>
        <taxon>Chelicerata</taxon>
        <taxon>Arachnida</taxon>
        <taxon>Araneae</taxon>
        <taxon>Araneomorphae</taxon>
        <taxon>Entelegynae</taxon>
        <taxon>Araneoidea</taxon>
        <taxon>Nephilidae</taxon>
        <taxon>Trichonephila</taxon>
        <taxon>Trichonephila inaurata</taxon>
    </lineage>
</organism>